<keyword evidence="2" id="KW-1185">Reference proteome</keyword>
<dbReference type="AlphaFoldDB" id="A0A5J6GS06"/>
<sequence length="467" mass="51182">MVPGVLRVSPVCGETTLSFLCRIADRYGLEEKALLSGWRWRGHRPRHEGGGLRADAEVLLDAAGRRALSGLCGVGEKALARALPSWGRQDPQLAAGQDGAARGLWRVGGAVVGPVAFGCRLCATRRTGAAVCVVRYAQRWERVCVRHGRWALDADADQPLEYLDVRGIAEVGAAQRRWWGVVRRAVRAGVDAGEVFGLAYAVVARWWEGAYGWEREEIWPRRLHQVAGGNAGADLEWWRVVGRDAVIFPEVVAVADALLDPVMAELVWADSGGARPLGVDGAFGRRLGERVGRGWLGPLIAVDHGGLLLAWMGTVVRLRRHPGGQPGPFARFEENLWWVRQEHQPSTMAAGLRVVSRERKAPGSGTNWRAVVPAEQRFTITNLLGEAEEQLQQLHGAQVGRTAEVARHLLEGLSRGTDLLDQALERVMVAAVNAGVPLEEVARWARLSEEEAEEVLRSDRGTDNQYR</sequence>
<dbReference type="KEGG" id="ska:CP970_44035"/>
<reference evidence="1 2" key="1">
    <citation type="submission" date="2017-09" db="EMBL/GenBank/DDBJ databases">
        <authorList>
            <person name="Lee N."/>
            <person name="Cho B.-K."/>
        </authorList>
    </citation>
    <scope>NUCLEOTIDE SEQUENCE [LARGE SCALE GENOMIC DNA]</scope>
    <source>
        <strain evidence="1 2">ATCC 12853</strain>
    </source>
</reference>
<keyword evidence="1" id="KW-0238">DNA-binding</keyword>
<evidence type="ECO:0000313" key="2">
    <source>
        <dbReference type="Proteomes" id="UP000325529"/>
    </source>
</evidence>
<accession>A0A5J6GS06</accession>
<organism evidence="1 2">
    <name type="scientific">Streptomyces kanamyceticus</name>
    <dbReference type="NCBI Taxonomy" id="1967"/>
    <lineage>
        <taxon>Bacteria</taxon>
        <taxon>Bacillati</taxon>
        <taxon>Actinomycetota</taxon>
        <taxon>Actinomycetes</taxon>
        <taxon>Kitasatosporales</taxon>
        <taxon>Streptomycetaceae</taxon>
        <taxon>Streptomyces</taxon>
    </lineage>
</organism>
<proteinExistence type="predicted"/>
<dbReference type="GO" id="GO:0003677">
    <property type="term" value="F:DNA binding"/>
    <property type="evidence" value="ECO:0007669"/>
    <property type="project" value="UniProtKB-KW"/>
</dbReference>
<dbReference type="Proteomes" id="UP000325529">
    <property type="component" value="Chromosome"/>
</dbReference>
<gene>
    <name evidence="1" type="ORF">CP970_44035</name>
</gene>
<evidence type="ECO:0000313" key="1">
    <source>
        <dbReference type="EMBL" id="QEU96971.1"/>
    </source>
</evidence>
<protein>
    <submittedName>
        <fullName evidence="1">DNA-binding protein</fullName>
    </submittedName>
</protein>
<name>A0A5J6GS06_STRKN</name>
<dbReference type="EMBL" id="CP023699">
    <property type="protein sequence ID" value="QEU96971.1"/>
    <property type="molecule type" value="Genomic_DNA"/>
</dbReference>